<dbReference type="RefSeq" id="WP_187034885.1">
    <property type="nucleotide sequence ID" value="NZ_CP060286.1"/>
</dbReference>
<dbReference type="EMBL" id="CP060286">
    <property type="protein sequence ID" value="QNK39866.1"/>
    <property type="molecule type" value="Genomic_DNA"/>
</dbReference>
<reference evidence="2 3" key="1">
    <citation type="submission" date="2020-08" db="EMBL/GenBank/DDBJ databases">
        <title>The isolate Caproiciproducens sp. 7D4C2 produces n-caproate at mildly acidic conditions from hexoses: genome and rBOX comparison with related strains and chain-elongating bacteria.</title>
        <authorList>
            <person name="Esquivel-Elizondo S."/>
            <person name="Bagci C."/>
            <person name="Temovska M."/>
            <person name="Jeon B.S."/>
            <person name="Bessarab I."/>
            <person name="Williams R.B.H."/>
            <person name="Huson D.H."/>
            <person name="Angenent L.T."/>
        </authorList>
    </citation>
    <scope>NUCLEOTIDE SEQUENCE [LARGE SCALE GENOMIC DNA]</scope>
    <source>
        <strain evidence="2 3">7D4C2</strain>
    </source>
</reference>
<gene>
    <name evidence="2" type="ORF">HCR03_14265</name>
</gene>
<dbReference type="KEGG" id="cfem:HCR03_14265"/>
<evidence type="ECO:0000313" key="2">
    <source>
        <dbReference type="EMBL" id="QNK39866.1"/>
    </source>
</evidence>
<keyword evidence="1" id="KW-0732">Signal</keyword>
<dbReference type="AlphaFoldDB" id="A0A7G8T8C5"/>
<evidence type="ECO:0000313" key="3">
    <source>
        <dbReference type="Proteomes" id="UP000515909"/>
    </source>
</evidence>
<organism evidence="2 3">
    <name type="scientific">Caproicibacter fermentans</name>
    <dbReference type="NCBI Taxonomy" id="2576756"/>
    <lineage>
        <taxon>Bacteria</taxon>
        <taxon>Bacillati</taxon>
        <taxon>Bacillota</taxon>
        <taxon>Clostridia</taxon>
        <taxon>Eubacteriales</taxon>
        <taxon>Acutalibacteraceae</taxon>
        <taxon>Caproicibacter</taxon>
    </lineage>
</organism>
<protein>
    <submittedName>
        <fullName evidence="2">DUF5057 domain-containing protein</fullName>
    </submittedName>
</protein>
<evidence type="ECO:0000256" key="1">
    <source>
        <dbReference type="SAM" id="SignalP"/>
    </source>
</evidence>
<sequence length="623" mass="67182">MHHLKRLLFVPFLSLALLFSFAAPGVTASAATALTLSASPNASGNYVALSWTNSDKNQPYSYMLYSKSSHESTFQSIPSKSSVKVLNIYPDVTSTVTFTTWTGQNYTLPKSASLKMWMETPNQYDSKGYGKGLISVDTVSITSYNANPNAYLKNSGGSYKYDTLYFGAWDAFASEDLSAAAETATDTFIKTGRGVLFGHDTMVDNSGISMPNFFKLAHYCDIQTISNYTVLGNTQIKVLKKGLLTNYPWQIGDVGTVLNVPLSHSNQMAFGDIWMTYQQPFTYPNSALVTSGMGTNNFYLTSWSNAAMIQTGHSNGDATPDEQKVTANTLFYLSQITTDTSWNDHKGQDLDSPDAPAILGVTHNAGRTQYTISYSSQDNATGYQYYVESTGENDGAKYSSSTISTSIESGMRGYSVSVDNNPSGIPNGMVTTTMGSYTFARPSGSGFYIHVEAIDASGNISPVTTYHVDELVSITHPVSVGYVIDPNSVAPFTAPDVQIINNSTIPIRVSVQNLSATAGGSLTLNDVPPSKYADWSKLTSAQTKSDIAFGLVIRETVTGSGTWSEINRTTPLYASDITGKTPIGILNPNGATGTLVLTAKYGLAWDKAYTSVHALTLFFDLTD</sequence>
<accession>A0A7G8T8C5</accession>
<feature type="signal peptide" evidence="1">
    <location>
        <begin position="1"/>
        <end position="22"/>
    </location>
</feature>
<dbReference type="Proteomes" id="UP000515909">
    <property type="component" value="Chromosome"/>
</dbReference>
<name>A0A7G8T8C5_9FIRM</name>
<proteinExistence type="predicted"/>
<feature type="chain" id="PRO_5038371391" evidence="1">
    <location>
        <begin position="23"/>
        <end position="623"/>
    </location>
</feature>